<reference evidence="2" key="1">
    <citation type="submission" date="2023-02" db="EMBL/GenBank/DDBJ databases">
        <title>Description of Herbaspirillum huttiense subsp. nephrolepsisexaltata and Herbaspirillum huttiense subsp. lycopersicon.</title>
        <authorList>
            <person name="Poudel M."/>
            <person name="Sharma A."/>
            <person name="Goss E."/>
            <person name="Tapia J.H."/>
            <person name="Harmon C.M."/>
            <person name="Jones J.B."/>
        </authorList>
    </citation>
    <scope>NUCLEOTIDE SEQUENCE</scope>
    <source>
        <strain evidence="2">NC40101</strain>
    </source>
</reference>
<feature type="region of interest" description="Disordered" evidence="1">
    <location>
        <begin position="1"/>
        <end position="27"/>
    </location>
</feature>
<sequence length="62" mass="7168">MLYINAMSTEPEKKRPGRKPLPLDQKRSDRIAMRTYPDVAEKARRVGTEAVEAAIRKIKEEK</sequence>
<organism evidence="2">
    <name type="scientific">Herbaspirillum huttiense subsp. nephrolepidis</name>
    <dbReference type="NCBI Taxonomy" id="3075126"/>
    <lineage>
        <taxon>Bacteria</taxon>
        <taxon>Pseudomonadati</taxon>
        <taxon>Pseudomonadota</taxon>
        <taxon>Betaproteobacteria</taxon>
        <taxon>Burkholderiales</taxon>
        <taxon>Oxalobacteraceae</taxon>
        <taxon>Herbaspirillum</taxon>
    </lineage>
</organism>
<dbReference type="AlphaFoldDB" id="A0AAE4K6Y8"/>
<comment type="caution">
    <text evidence="2">The sequence shown here is derived from an EMBL/GenBank/DDBJ whole genome shotgun (WGS) entry which is preliminary data.</text>
</comment>
<proteinExistence type="predicted"/>
<evidence type="ECO:0000256" key="1">
    <source>
        <dbReference type="SAM" id="MobiDB-lite"/>
    </source>
</evidence>
<gene>
    <name evidence="2" type="ORF">RJN63_29570</name>
</gene>
<name>A0AAE4K6Y8_9BURK</name>
<accession>A0AAE4K6Y8</accession>
<evidence type="ECO:0000313" key="2">
    <source>
        <dbReference type="EMBL" id="MDT0341010.1"/>
    </source>
</evidence>
<protein>
    <submittedName>
        <fullName evidence="2">Uncharacterized protein</fullName>
    </submittedName>
</protein>
<dbReference type="RefSeq" id="WP_284076800.1">
    <property type="nucleotide sequence ID" value="NZ_JAVLSM010000029.1"/>
</dbReference>
<dbReference type="EMBL" id="JAVRAA010000037">
    <property type="protein sequence ID" value="MDT0341010.1"/>
    <property type="molecule type" value="Genomic_DNA"/>
</dbReference>